<keyword evidence="4" id="KW-1185">Reference proteome</keyword>
<sequence length="578" mass="62966">MQVAPLTFTRLEPPDPTSPELQALESGDQVDLEGLQRLPQGPAAVAAATSGHRRRLTARQAHSRELREALGKPDTGGFSTGDGGGSGQERRRWLEAIDPDLTAGPDEGPDSDYVKVSYLRRRYTSYYVAGVEYWINDDPRRVQSVTFILNVCGQANPLSRQDLEPYWSDTRALHSPSLPQFFNTCSHDILPFRPDENPIVGPIDVPCEGTPSSGRPFHPDRCTDRELLGWAAWAEDYVRREHPEVPLTREFPLRRVFVLPDLPACRSWASLASVGCSTRFPCPVFIKATPSLTPGALAAQLMHDLAHTYSMDHAGAAAGAASPDALGGPRADASCPMGAAGEVAGLVCPNAANSYKTGWNQFLARPRGGIYNLSGGFEELIELPATSAKLSSLVVINLTPAMTSPVPYLRSPVYILSYRLPEGYTEGNKSPHDDALPPGWFAPPDQPHPPASPPSPPPAPWLYDSGLDPELIGRVYVHRYDGDLSYEGTPARPELVASAREPGLLTFPDSEPLGKYVRIRLMSRNTAKGTVQVRVCTSRSGEKALEETDENTCYDNFDNDCNGRKDCEEDSCMEAGVC</sequence>
<feature type="region of interest" description="Disordered" evidence="1">
    <location>
        <begin position="426"/>
        <end position="463"/>
    </location>
</feature>
<dbReference type="EMBL" id="JAEHOE010000093">
    <property type="protein sequence ID" value="KAG2487718.1"/>
    <property type="molecule type" value="Genomic_DNA"/>
</dbReference>
<dbReference type="Pfam" id="PF05548">
    <property type="entry name" value="Peptidase_M11"/>
    <property type="match status" value="1"/>
</dbReference>
<evidence type="ECO:0000256" key="1">
    <source>
        <dbReference type="SAM" id="MobiDB-lite"/>
    </source>
</evidence>
<dbReference type="Proteomes" id="UP000612055">
    <property type="component" value="Unassembled WGS sequence"/>
</dbReference>
<feature type="region of interest" description="Disordered" evidence="1">
    <location>
        <begin position="40"/>
        <end position="89"/>
    </location>
</feature>
<dbReference type="OrthoDB" id="539020at2759"/>
<protein>
    <recommendedName>
        <fullName evidence="2">Peptidase M11 gametolysin domain-containing protein</fullName>
    </recommendedName>
</protein>
<reference evidence="3" key="1">
    <citation type="journal article" date="2020" name="bioRxiv">
        <title>Comparative genomics of Chlamydomonas.</title>
        <authorList>
            <person name="Craig R.J."/>
            <person name="Hasan A.R."/>
            <person name="Ness R.W."/>
            <person name="Keightley P.D."/>
        </authorList>
    </citation>
    <scope>NUCLEOTIDE SEQUENCE</scope>
    <source>
        <strain evidence="3">CCAP 11/70</strain>
    </source>
</reference>
<name>A0A835XRP2_9CHLO</name>
<comment type="caution">
    <text evidence="3">The sequence shown here is derived from an EMBL/GenBank/DDBJ whole genome shotgun (WGS) entry which is preliminary data.</text>
</comment>
<feature type="compositionally biased region" description="Basic and acidic residues" evidence="1">
    <location>
        <begin position="62"/>
        <end position="71"/>
    </location>
</feature>
<feature type="region of interest" description="Disordered" evidence="1">
    <location>
        <begin position="1"/>
        <end position="22"/>
    </location>
</feature>
<feature type="compositionally biased region" description="Pro residues" evidence="1">
    <location>
        <begin position="440"/>
        <end position="460"/>
    </location>
</feature>
<evidence type="ECO:0000313" key="3">
    <source>
        <dbReference type="EMBL" id="KAG2487718.1"/>
    </source>
</evidence>
<dbReference type="AlphaFoldDB" id="A0A835XRP2"/>
<evidence type="ECO:0000259" key="2">
    <source>
        <dbReference type="Pfam" id="PF05548"/>
    </source>
</evidence>
<gene>
    <name evidence="3" type="ORF">HYH03_013717</name>
</gene>
<dbReference type="InterPro" id="IPR008752">
    <property type="entry name" value="Peptidase_M11"/>
</dbReference>
<accession>A0A835XRP2</accession>
<feature type="domain" description="Peptidase M11 gametolysin" evidence="2">
    <location>
        <begin position="142"/>
        <end position="365"/>
    </location>
</feature>
<evidence type="ECO:0000313" key="4">
    <source>
        <dbReference type="Proteomes" id="UP000612055"/>
    </source>
</evidence>
<proteinExistence type="predicted"/>
<organism evidence="3 4">
    <name type="scientific">Edaphochlamys debaryana</name>
    <dbReference type="NCBI Taxonomy" id="47281"/>
    <lineage>
        <taxon>Eukaryota</taxon>
        <taxon>Viridiplantae</taxon>
        <taxon>Chlorophyta</taxon>
        <taxon>core chlorophytes</taxon>
        <taxon>Chlorophyceae</taxon>
        <taxon>CS clade</taxon>
        <taxon>Chlamydomonadales</taxon>
        <taxon>Chlamydomonadales incertae sedis</taxon>
        <taxon>Edaphochlamys</taxon>
    </lineage>
</organism>
<feature type="compositionally biased region" description="Gly residues" evidence="1">
    <location>
        <begin position="78"/>
        <end position="87"/>
    </location>
</feature>